<accession>A0A3G9II90</accession>
<evidence type="ECO:0000259" key="1">
    <source>
        <dbReference type="Pfam" id="PF02470"/>
    </source>
</evidence>
<name>A0A3G9II90_9ACTN</name>
<gene>
    <name evidence="3" type="ORF">Back2_00220</name>
</gene>
<organism evidence="3 4">
    <name type="scientific">Nocardioides baekrokdamisoli</name>
    <dbReference type="NCBI Taxonomy" id="1804624"/>
    <lineage>
        <taxon>Bacteria</taxon>
        <taxon>Bacillati</taxon>
        <taxon>Actinomycetota</taxon>
        <taxon>Actinomycetes</taxon>
        <taxon>Propionibacteriales</taxon>
        <taxon>Nocardioidaceae</taxon>
        <taxon>Nocardioides</taxon>
    </lineage>
</organism>
<evidence type="ECO:0000313" key="4">
    <source>
        <dbReference type="Proteomes" id="UP000271573"/>
    </source>
</evidence>
<dbReference type="KEGG" id="nbe:Back2_00220"/>
<dbReference type="NCBIfam" id="TIGR00996">
    <property type="entry name" value="Mtu_fam_mce"/>
    <property type="match status" value="1"/>
</dbReference>
<dbReference type="PANTHER" id="PTHR33371:SF17">
    <property type="entry name" value="MCE-FAMILY PROTEIN MCE1B"/>
    <property type="match status" value="1"/>
</dbReference>
<dbReference type="GO" id="GO:0005576">
    <property type="term" value="C:extracellular region"/>
    <property type="evidence" value="ECO:0007669"/>
    <property type="project" value="TreeGrafter"/>
</dbReference>
<feature type="domain" description="Mammalian cell entry C-terminal" evidence="2">
    <location>
        <begin position="116"/>
        <end position="306"/>
    </location>
</feature>
<dbReference type="InterPro" id="IPR024516">
    <property type="entry name" value="Mce_C"/>
</dbReference>
<dbReference type="PANTHER" id="PTHR33371">
    <property type="entry name" value="INTERMEMBRANE PHOSPHOLIPID TRANSPORT SYSTEM BINDING PROTEIN MLAD-RELATED"/>
    <property type="match status" value="1"/>
</dbReference>
<dbReference type="Pfam" id="PF11887">
    <property type="entry name" value="Mce4_CUP1"/>
    <property type="match status" value="1"/>
</dbReference>
<dbReference type="InterPro" id="IPR005693">
    <property type="entry name" value="Mce"/>
</dbReference>
<dbReference type="AlphaFoldDB" id="A0A3G9II90"/>
<reference evidence="3 4" key="1">
    <citation type="submission" date="2018-11" db="EMBL/GenBank/DDBJ databases">
        <title>Complete genome sequence of Nocardioides baekrokdamisoli strain KCTC 39748.</title>
        <authorList>
            <person name="Kang S.W."/>
            <person name="Lee K.C."/>
            <person name="Kim K.K."/>
            <person name="Kim J.S."/>
            <person name="Kim D.S."/>
            <person name="Ko S.H."/>
            <person name="Yang S.H."/>
            <person name="Shin Y.K."/>
            <person name="Lee J.S."/>
        </authorList>
    </citation>
    <scope>NUCLEOTIDE SEQUENCE [LARGE SCALE GENOMIC DNA]</scope>
    <source>
        <strain evidence="3 4">KCTC 39748</strain>
    </source>
</reference>
<dbReference type="InterPro" id="IPR003399">
    <property type="entry name" value="Mce/MlaD"/>
</dbReference>
<sequence>MELTLLLLAAAAVLVTIIATLRPIGLADHNASYVADFTSASHLKVGETVRVAGVEVGQVTGIDLTAQDLAEVHFRVSSEVPVSSTTKVAIRYLDLAGNRYLALDRGATDGTPQGSATIPVARTTPALDINDLLNGFRPLLRGLNGADLNALSLEIVQTLQGDGNGFGNLMAHTASLTQGLAARSNLISEVIGNLNGSIGLFADRHIQLEGLIASLSSLSGGLAADRVSITESISHIDDMTALTASLLSEARPSIKADVAQLGAIATTLSSQYGHDQIAYALNELPGKLARLSSTASYGSWFNYYICGVRIVTSASARGIDPVLAHLLEQIHLVDSAARCR</sequence>
<feature type="domain" description="Mce/MlaD" evidence="1">
    <location>
        <begin position="32"/>
        <end position="106"/>
    </location>
</feature>
<dbReference type="Proteomes" id="UP000271573">
    <property type="component" value="Chromosome"/>
</dbReference>
<evidence type="ECO:0000259" key="2">
    <source>
        <dbReference type="Pfam" id="PF11887"/>
    </source>
</evidence>
<dbReference type="EMBL" id="AP019307">
    <property type="protein sequence ID" value="BBH15735.1"/>
    <property type="molecule type" value="Genomic_DNA"/>
</dbReference>
<protein>
    <submittedName>
        <fullName evidence="3">ABC transporter substrate-binding protein</fullName>
    </submittedName>
</protein>
<proteinExistence type="predicted"/>
<dbReference type="Pfam" id="PF02470">
    <property type="entry name" value="MlaD"/>
    <property type="match status" value="1"/>
</dbReference>
<keyword evidence="4" id="KW-1185">Reference proteome</keyword>
<dbReference type="GO" id="GO:0051701">
    <property type="term" value="P:biological process involved in interaction with host"/>
    <property type="evidence" value="ECO:0007669"/>
    <property type="project" value="TreeGrafter"/>
</dbReference>
<dbReference type="InterPro" id="IPR052336">
    <property type="entry name" value="MlaD_Phospholipid_Transporter"/>
</dbReference>
<evidence type="ECO:0000313" key="3">
    <source>
        <dbReference type="EMBL" id="BBH15735.1"/>
    </source>
</evidence>